<evidence type="ECO:0000256" key="7">
    <source>
        <dbReference type="SAM" id="MobiDB-lite"/>
    </source>
</evidence>
<sequence length="542" mass="59316">MHITSWFSLLLPLAVSARFVREKVPNHPSGVKTIKTANNATIRYKEPGKKGVCETTPGVKSYTGYVDTSPNAHTFFWFFEARKDPENAPITLWLNGGPGSDSLIGLFQELGPCAISDKLESYLNPHSWNEVSNVLFLSQPVGVGFSYADKTTGPLLNTTDETFGRWPVINATKIDTTELAAKATWEVLQGFLGGLGKLDSKIKSKSFNLWTESYGGHWGPAFFKYFHEQNKKISRGTKGVKLEFNTLGIINGVIDQGLQANSTPDFAVNNTYGIKTVSDEVYKFMKTSNEMPLVGCQALVQRCTTSRETNPGVIAQSVCAQAATTCKNLVQLPYQIDSRLTFYDIRTPNAIPDSFVGYLNQASIMDAIGVDVNYTKDSAEVRSAFELTGDLIFTDYLADIEKLLSLPVRVALVYGDADYIAHWFGGEAVSLAVNYTHGQQFAAAGYAPFVVNGTEYGVTREYGNFSFTRIYEAGHMVPFYQPAASLALFNRTLNGMDLATGKKKIKSNLGSKGPASATHTQQPTRLATSTPLPLRSAAAPRL</sequence>
<dbReference type="Proteomes" id="UP001146351">
    <property type="component" value="Unassembled WGS sequence"/>
</dbReference>
<dbReference type="GO" id="GO:0072330">
    <property type="term" value="P:monocarboxylic acid biosynthetic process"/>
    <property type="evidence" value="ECO:0007669"/>
    <property type="project" value="UniProtKB-ARBA"/>
</dbReference>
<proteinExistence type="inferred from homology"/>
<evidence type="ECO:0000256" key="6">
    <source>
        <dbReference type="RuleBase" id="RU361156"/>
    </source>
</evidence>
<feature type="chain" id="PRO_5041011636" description="Carboxypeptidase" evidence="6">
    <location>
        <begin position="18"/>
        <end position="542"/>
    </location>
</feature>
<feature type="region of interest" description="Disordered" evidence="7">
    <location>
        <begin position="507"/>
        <end position="542"/>
    </location>
</feature>
<dbReference type="GO" id="GO:0000324">
    <property type="term" value="C:fungal-type vacuole"/>
    <property type="evidence" value="ECO:0007669"/>
    <property type="project" value="TreeGrafter"/>
</dbReference>
<evidence type="ECO:0000256" key="3">
    <source>
        <dbReference type="ARBA" id="ARBA00022670"/>
    </source>
</evidence>
<dbReference type="InterPro" id="IPR001563">
    <property type="entry name" value="Peptidase_S10"/>
</dbReference>
<protein>
    <recommendedName>
        <fullName evidence="6">Carboxypeptidase</fullName>
        <ecNumber evidence="6">3.4.16.-</ecNumber>
    </recommendedName>
</protein>
<reference evidence="8" key="2">
    <citation type="journal article" date="2023" name="IMA Fungus">
        <title>Comparative genomic study of the Penicillium genus elucidates a diverse pangenome and 15 lateral gene transfer events.</title>
        <authorList>
            <person name="Petersen C."/>
            <person name="Sorensen T."/>
            <person name="Nielsen M.R."/>
            <person name="Sondergaard T.E."/>
            <person name="Sorensen J.L."/>
            <person name="Fitzpatrick D.A."/>
            <person name="Frisvad J.C."/>
            <person name="Nielsen K.L."/>
        </authorList>
    </citation>
    <scope>NUCLEOTIDE SEQUENCE</scope>
    <source>
        <strain evidence="8">IBT 21917</strain>
    </source>
</reference>
<dbReference type="PROSITE" id="PS00131">
    <property type="entry name" value="CARBOXYPEPT_SER_SER"/>
    <property type="match status" value="1"/>
</dbReference>
<dbReference type="PANTHER" id="PTHR11802">
    <property type="entry name" value="SERINE PROTEASE FAMILY S10 SERINE CARBOXYPEPTIDASE"/>
    <property type="match status" value="1"/>
</dbReference>
<comment type="caution">
    <text evidence="8">The sequence shown here is derived from an EMBL/GenBank/DDBJ whole genome shotgun (WGS) entry which is preliminary data.</text>
</comment>
<evidence type="ECO:0000256" key="1">
    <source>
        <dbReference type="ARBA" id="ARBA00009431"/>
    </source>
</evidence>
<keyword evidence="5" id="KW-0325">Glycoprotein</keyword>
<evidence type="ECO:0000313" key="8">
    <source>
        <dbReference type="EMBL" id="KAJ5162115.1"/>
    </source>
</evidence>
<comment type="similarity">
    <text evidence="1 6">Belongs to the peptidase S10 family.</text>
</comment>
<dbReference type="EC" id="3.4.16.-" evidence="6"/>
<evidence type="ECO:0000313" key="9">
    <source>
        <dbReference type="Proteomes" id="UP001146351"/>
    </source>
</evidence>
<keyword evidence="6" id="KW-0732">Signal</keyword>
<dbReference type="SUPFAM" id="SSF53474">
    <property type="entry name" value="alpha/beta-Hydrolases"/>
    <property type="match status" value="1"/>
</dbReference>
<dbReference type="GO" id="GO:0017000">
    <property type="term" value="P:antibiotic biosynthetic process"/>
    <property type="evidence" value="ECO:0007669"/>
    <property type="project" value="UniProtKB-ARBA"/>
</dbReference>
<evidence type="ECO:0000256" key="4">
    <source>
        <dbReference type="ARBA" id="ARBA00022801"/>
    </source>
</evidence>
<accession>A0A9W9I590</accession>
<dbReference type="AlphaFoldDB" id="A0A9W9I590"/>
<keyword evidence="4 6" id="KW-0378">Hydrolase</keyword>
<organism evidence="8 9">
    <name type="scientific">Penicillium capsulatum</name>
    <dbReference type="NCBI Taxonomy" id="69766"/>
    <lineage>
        <taxon>Eukaryota</taxon>
        <taxon>Fungi</taxon>
        <taxon>Dikarya</taxon>
        <taxon>Ascomycota</taxon>
        <taxon>Pezizomycotina</taxon>
        <taxon>Eurotiomycetes</taxon>
        <taxon>Eurotiomycetidae</taxon>
        <taxon>Eurotiales</taxon>
        <taxon>Aspergillaceae</taxon>
        <taxon>Penicillium</taxon>
    </lineage>
</organism>
<keyword evidence="9" id="KW-1185">Reference proteome</keyword>
<dbReference type="InterPro" id="IPR029058">
    <property type="entry name" value="AB_hydrolase_fold"/>
</dbReference>
<dbReference type="Pfam" id="PF00450">
    <property type="entry name" value="Peptidase_S10"/>
    <property type="match status" value="1"/>
</dbReference>
<dbReference type="Gene3D" id="3.40.50.1820">
    <property type="entry name" value="alpha/beta hydrolase"/>
    <property type="match status" value="1"/>
</dbReference>
<feature type="signal peptide" evidence="6">
    <location>
        <begin position="1"/>
        <end position="17"/>
    </location>
</feature>
<dbReference type="PANTHER" id="PTHR11802:SF131">
    <property type="entry name" value="CARBOXYPEPTIDASE"/>
    <property type="match status" value="1"/>
</dbReference>
<keyword evidence="3 6" id="KW-0645">Protease</keyword>
<dbReference type="GO" id="GO:0004185">
    <property type="term" value="F:serine-type carboxypeptidase activity"/>
    <property type="evidence" value="ECO:0007669"/>
    <property type="project" value="UniProtKB-UniRule"/>
</dbReference>
<keyword evidence="2 6" id="KW-0121">Carboxypeptidase</keyword>
<reference evidence="8" key="1">
    <citation type="submission" date="2022-11" db="EMBL/GenBank/DDBJ databases">
        <authorList>
            <person name="Petersen C."/>
        </authorList>
    </citation>
    <scope>NUCLEOTIDE SEQUENCE</scope>
    <source>
        <strain evidence="8">IBT 21917</strain>
    </source>
</reference>
<evidence type="ECO:0000256" key="5">
    <source>
        <dbReference type="ARBA" id="ARBA00023180"/>
    </source>
</evidence>
<dbReference type="EMBL" id="JAPQKO010000005">
    <property type="protein sequence ID" value="KAJ5162115.1"/>
    <property type="molecule type" value="Genomic_DNA"/>
</dbReference>
<dbReference type="PRINTS" id="PR00724">
    <property type="entry name" value="CRBOXYPTASEC"/>
</dbReference>
<name>A0A9W9I590_9EURO</name>
<feature type="compositionally biased region" description="Polar residues" evidence="7">
    <location>
        <begin position="517"/>
        <end position="531"/>
    </location>
</feature>
<dbReference type="GO" id="GO:0006508">
    <property type="term" value="P:proteolysis"/>
    <property type="evidence" value="ECO:0007669"/>
    <property type="project" value="UniProtKB-KW"/>
</dbReference>
<dbReference type="InterPro" id="IPR018202">
    <property type="entry name" value="Ser_caboxypep_ser_AS"/>
</dbReference>
<gene>
    <name evidence="8" type="ORF">N7492_007507</name>
</gene>
<evidence type="ECO:0000256" key="2">
    <source>
        <dbReference type="ARBA" id="ARBA00022645"/>
    </source>
</evidence>
<dbReference type="OrthoDB" id="443318at2759"/>